<proteinExistence type="predicted"/>
<sequence length="9" mass="1005">MKAFPLSVL</sequence>
<reference evidence="1" key="1">
    <citation type="submission" date="2018-02" db="EMBL/GenBank/DDBJ databases">
        <title>Rhizophora mucronata_Transcriptome.</title>
        <authorList>
            <person name="Meera S.P."/>
            <person name="Sreeshan A."/>
            <person name="Augustine A."/>
        </authorList>
    </citation>
    <scope>NUCLEOTIDE SEQUENCE</scope>
    <source>
        <tissue evidence="1">Leaf</tissue>
    </source>
</reference>
<protein>
    <submittedName>
        <fullName evidence="1">Uncharacterized protein</fullName>
    </submittedName>
</protein>
<accession>A0A2P2J9B4</accession>
<name>A0A2P2J9B4_RHIMU</name>
<dbReference type="EMBL" id="GGEC01009560">
    <property type="protein sequence ID" value="MBW90043.1"/>
    <property type="molecule type" value="Transcribed_RNA"/>
</dbReference>
<evidence type="ECO:0000313" key="1">
    <source>
        <dbReference type="EMBL" id="MBW90043.1"/>
    </source>
</evidence>
<organism evidence="1">
    <name type="scientific">Rhizophora mucronata</name>
    <name type="common">Asiatic mangrove</name>
    <dbReference type="NCBI Taxonomy" id="61149"/>
    <lineage>
        <taxon>Eukaryota</taxon>
        <taxon>Viridiplantae</taxon>
        <taxon>Streptophyta</taxon>
        <taxon>Embryophyta</taxon>
        <taxon>Tracheophyta</taxon>
        <taxon>Spermatophyta</taxon>
        <taxon>Magnoliopsida</taxon>
        <taxon>eudicotyledons</taxon>
        <taxon>Gunneridae</taxon>
        <taxon>Pentapetalae</taxon>
        <taxon>rosids</taxon>
        <taxon>fabids</taxon>
        <taxon>Malpighiales</taxon>
        <taxon>Rhizophoraceae</taxon>
        <taxon>Rhizophora</taxon>
    </lineage>
</organism>